<gene>
    <name evidence="2" type="ORF">VKT23_017289</name>
</gene>
<proteinExistence type="predicted"/>
<dbReference type="PANTHER" id="PTHR10622:SF10">
    <property type="entry name" value="HET DOMAIN-CONTAINING PROTEIN"/>
    <property type="match status" value="1"/>
</dbReference>
<dbReference type="Proteomes" id="UP001498398">
    <property type="component" value="Unassembled WGS sequence"/>
</dbReference>
<evidence type="ECO:0000259" key="1">
    <source>
        <dbReference type="Pfam" id="PF06985"/>
    </source>
</evidence>
<comment type="caution">
    <text evidence="2">The sequence shown here is derived from an EMBL/GenBank/DDBJ whole genome shotgun (WGS) entry which is preliminary data.</text>
</comment>
<name>A0ABR1ISJ3_9AGAR</name>
<reference evidence="2 3" key="1">
    <citation type="submission" date="2024-01" db="EMBL/GenBank/DDBJ databases">
        <title>A draft genome for the cacao thread blight pathogen Marasmiellus scandens.</title>
        <authorList>
            <person name="Baruah I.K."/>
            <person name="Leung J."/>
            <person name="Bukari Y."/>
            <person name="Amoako-Attah I."/>
            <person name="Meinhardt L.W."/>
            <person name="Bailey B.A."/>
            <person name="Cohen S.P."/>
        </authorList>
    </citation>
    <scope>NUCLEOTIDE SEQUENCE [LARGE SCALE GENOMIC DNA]</scope>
    <source>
        <strain evidence="2 3">GH-19</strain>
    </source>
</reference>
<keyword evidence="3" id="KW-1185">Reference proteome</keyword>
<dbReference type="InterPro" id="IPR010730">
    <property type="entry name" value="HET"/>
</dbReference>
<protein>
    <recommendedName>
        <fullName evidence="1">Heterokaryon incompatibility domain-containing protein</fullName>
    </recommendedName>
</protein>
<feature type="domain" description="Heterokaryon incompatibility" evidence="1">
    <location>
        <begin position="87"/>
        <end position="177"/>
    </location>
</feature>
<accession>A0ABR1ISJ3</accession>
<dbReference type="Pfam" id="PF06985">
    <property type="entry name" value="HET"/>
    <property type="match status" value="1"/>
</dbReference>
<dbReference type="PANTHER" id="PTHR10622">
    <property type="entry name" value="HET DOMAIN-CONTAINING PROTEIN"/>
    <property type="match status" value="1"/>
</dbReference>
<dbReference type="EMBL" id="JBANRG010000070">
    <property type="protein sequence ID" value="KAK7440038.1"/>
    <property type="molecule type" value="Genomic_DNA"/>
</dbReference>
<evidence type="ECO:0000313" key="3">
    <source>
        <dbReference type="Proteomes" id="UP001498398"/>
    </source>
</evidence>
<sequence length="369" mass="43107">MPFYLSSQYDAMFPCCSLSDEDMGLFLTRSYYSSHRLVLQKEDNLSAAKNSTSPDLMAPIDICPRRLIDTHTLEFVEFIETETTPPYAILSHRWMSGEEVIHEEFAQPREEISSKLGYQKIQSACRQARQDGLRYIWIDTCCIEQTNHGDVSANITSMYAYYQNAVVCYAHLVDIREKKDTSRHFRTEWFHRGWTLQELLAPRTVIFFNRYWERIGDKHELRDVIHRKTTIPPSVLSGEQAIQDIDVLTRMSWAMGRTTTKQQDEAYCLQGLLGISVQPNYAEKQGASFNRLGKALFDVYPDLKERLGINDDLFRYPNDLSFYRLLSIRFLDTRIKISGLNLDVNSRGRRERVEQITRAIFRKHSLDIR</sequence>
<evidence type="ECO:0000313" key="2">
    <source>
        <dbReference type="EMBL" id="KAK7440038.1"/>
    </source>
</evidence>
<organism evidence="2 3">
    <name type="scientific">Marasmiellus scandens</name>
    <dbReference type="NCBI Taxonomy" id="2682957"/>
    <lineage>
        <taxon>Eukaryota</taxon>
        <taxon>Fungi</taxon>
        <taxon>Dikarya</taxon>
        <taxon>Basidiomycota</taxon>
        <taxon>Agaricomycotina</taxon>
        <taxon>Agaricomycetes</taxon>
        <taxon>Agaricomycetidae</taxon>
        <taxon>Agaricales</taxon>
        <taxon>Marasmiineae</taxon>
        <taxon>Omphalotaceae</taxon>
        <taxon>Marasmiellus</taxon>
    </lineage>
</organism>